<feature type="signal peptide" evidence="1">
    <location>
        <begin position="1"/>
        <end position="21"/>
    </location>
</feature>
<organism evidence="2">
    <name type="scientific">Amblyomma triste</name>
    <name type="common">Neotropical tick</name>
    <dbReference type="NCBI Taxonomy" id="251400"/>
    <lineage>
        <taxon>Eukaryota</taxon>
        <taxon>Metazoa</taxon>
        <taxon>Ecdysozoa</taxon>
        <taxon>Arthropoda</taxon>
        <taxon>Chelicerata</taxon>
        <taxon>Arachnida</taxon>
        <taxon>Acari</taxon>
        <taxon>Parasitiformes</taxon>
        <taxon>Ixodida</taxon>
        <taxon>Ixodoidea</taxon>
        <taxon>Ixodidae</taxon>
        <taxon>Amblyomminae</taxon>
        <taxon>Amblyomma</taxon>
    </lineage>
</organism>
<reference evidence="2" key="1">
    <citation type="submission" date="2014-03" db="EMBL/GenBank/DDBJ databases">
        <title>The sialotranscriptome of Amblyomma triste, Amblyomma parvum and Amblyomma cajennense ticks, uncovered by 454-based RNA-seq.</title>
        <authorList>
            <person name="Garcia G.R."/>
            <person name="Gardinassi L.G."/>
            <person name="Ribeiro J.M."/>
            <person name="Anatriello E."/>
            <person name="Ferreira B.R."/>
            <person name="Moreira H.N."/>
            <person name="Mafra C."/>
            <person name="Olegario M.M."/>
            <person name="Szabo P.J."/>
            <person name="Miranda-Santos I.K."/>
            <person name="Maruyama S.R."/>
        </authorList>
    </citation>
    <scope>NUCLEOTIDE SEQUENCE</scope>
    <source>
        <strain evidence="2">Mato Grasso do Sul</strain>
        <tissue evidence="2">Salivary glands</tissue>
    </source>
</reference>
<accession>A0A023G1W2</accession>
<dbReference type="AlphaFoldDB" id="A0A023G1W2"/>
<sequence>MFMLPIISLSLAAVFITSAGADITQDQLRKFCGLDGRKQNELIMCIAGDNNQANTALSRRGGDPGQLAKQICSGNPPRLPDDIAHLLSGLSGAIQSCLQTLRIN</sequence>
<evidence type="ECO:0000256" key="1">
    <source>
        <dbReference type="SAM" id="SignalP"/>
    </source>
</evidence>
<feature type="chain" id="PRO_5001516556" evidence="1">
    <location>
        <begin position="22"/>
        <end position="104"/>
    </location>
</feature>
<name>A0A023G1W2_AMBTT</name>
<dbReference type="EMBL" id="GBBM01007786">
    <property type="protein sequence ID" value="JAC27632.1"/>
    <property type="molecule type" value="mRNA"/>
</dbReference>
<keyword evidence="1" id="KW-0732">Signal</keyword>
<evidence type="ECO:0000313" key="2">
    <source>
        <dbReference type="EMBL" id="JAC27632.1"/>
    </source>
</evidence>
<proteinExistence type="evidence at transcript level"/>
<protein>
    <submittedName>
        <fullName evidence="2">Putative secreted protein</fullName>
    </submittedName>
</protein>